<dbReference type="Proteomes" id="UP000095347">
    <property type="component" value="Unassembled WGS sequence"/>
</dbReference>
<dbReference type="EMBL" id="MCGG01000025">
    <property type="protein sequence ID" value="OEJ67147.1"/>
    <property type="molecule type" value="Genomic_DNA"/>
</dbReference>
<sequence length="67" mass="7480">MHDATKATPPQVPIRPQIPRAKIWLFGALFFFVAISMYAGTMYRIKHYGYVGVGADQPITPDAKLTN</sequence>
<dbReference type="STRING" id="28181.BEN30_10245"/>
<accession>A0A1E5Q7J6</accession>
<gene>
    <name evidence="2" type="ORF">BEN30_10245</name>
</gene>
<proteinExistence type="predicted"/>
<dbReference type="AlphaFoldDB" id="A0A1E5Q7J6"/>
<name>A0A1E5Q7J6_9PROT</name>
<keyword evidence="3" id="KW-1185">Reference proteome</keyword>
<feature type="transmembrane region" description="Helical" evidence="1">
    <location>
        <begin position="23"/>
        <end position="40"/>
    </location>
</feature>
<comment type="caution">
    <text evidence="2">The sequence shown here is derived from an EMBL/GenBank/DDBJ whole genome shotgun (WGS) entry which is preliminary data.</text>
</comment>
<evidence type="ECO:0000313" key="2">
    <source>
        <dbReference type="EMBL" id="OEJ67147.1"/>
    </source>
</evidence>
<evidence type="ECO:0000313" key="3">
    <source>
        <dbReference type="Proteomes" id="UP000095347"/>
    </source>
</evidence>
<reference evidence="3" key="1">
    <citation type="submission" date="2016-07" db="EMBL/GenBank/DDBJ databases">
        <authorList>
            <person name="Florea S."/>
            <person name="Webb J.S."/>
            <person name="Jaromczyk J."/>
            <person name="Schardl C.L."/>
        </authorList>
    </citation>
    <scope>NUCLEOTIDE SEQUENCE [LARGE SCALE GENOMIC DNA]</scope>
    <source>
        <strain evidence="3">MV-1</strain>
    </source>
</reference>
<dbReference type="RefSeq" id="WP_069957976.1">
    <property type="nucleotide sequence ID" value="NZ_MCGG01000025.1"/>
</dbReference>
<evidence type="ECO:0000256" key="1">
    <source>
        <dbReference type="SAM" id="Phobius"/>
    </source>
</evidence>
<protein>
    <submittedName>
        <fullName evidence="2">Uncharacterized protein</fullName>
    </submittedName>
</protein>
<keyword evidence="1" id="KW-1133">Transmembrane helix</keyword>
<keyword evidence="1" id="KW-0472">Membrane</keyword>
<organism evidence="2 3">
    <name type="scientific">Magnetovibrio blakemorei</name>
    <dbReference type="NCBI Taxonomy" id="28181"/>
    <lineage>
        <taxon>Bacteria</taxon>
        <taxon>Pseudomonadati</taxon>
        <taxon>Pseudomonadota</taxon>
        <taxon>Alphaproteobacteria</taxon>
        <taxon>Rhodospirillales</taxon>
        <taxon>Magnetovibrionaceae</taxon>
        <taxon>Magnetovibrio</taxon>
    </lineage>
</organism>
<keyword evidence="1" id="KW-0812">Transmembrane</keyword>